<name>A0A0F9Q6W5_9ZZZZ</name>
<protein>
    <submittedName>
        <fullName evidence="1">Uncharacterized protein</fullName>
    </submittedName>
</protein>
<organism evidence="1">
    <name type="scientific">marine sediment metagenome</name>
    <dbReference type="NCBI Taxonomy" id="412755"/>
    <lineage>
        <taxon>unclassified sequences</taxon>
        <taxon>metagenomes</taxon>
        <taxon>ecological metagenomes</taxon>
    </lineage>
</organism>
<dbReference type="AlphaFoldDB" id="A0A0F9Q6W5"/>
<evidence type="ECO:0000313" key="1">
    <source>
        <dbReference type="EMBL" id="KKN32717.1"/>
    </source>
</evidence>
<dbReference type="EMBL" id="LAZR01002232">
    <property type="protein sequence ID" value="KKN32717.1"/>
    <property type="molecule type" value="Genomic_DNA"/>
</dbReference>
<proteinExistence type="predicted"/>
<gene>
    <name evidence="1" type="ORF">LCGC14_0811030</name>
</gene>
<sequence>MDSKNDTGGTTVQEAVMERYDKMIGAIDELSSTIYPSTGAEFRIKIVIENLQLIHKMSSEMLKILVAVVIAKAGEDEDDSKEPA</sequence>
<reference evidence="1" key="1">
    <citation type="journal article" date="2015" name="Nature">
        <title>Complex archaea that bridge the gap between prokaryotes and eukaryotes.</title>
        <authorList>
            <person name="Spang A."/>
            <person name="Saw J.H."/>
            <person name="Jorgensen S.L."/>
            <person name="Zaremba-Niedzwiedzka K."/>
            <person name="Martijn J."/>
            <person name="Lind A.E."/>
            <person name="van Eijk R."/>
            <person name="Schleper C."/>
            <person name="Guy L."/>
            <person name="Ettema T.J."/>
        </authorList>
    </citation>
    <scope>NUCLEOTIDE SEQUENCE</scope>
</reference>
<accession>A0A0F9Q6W5</accession>
<comment type="caution">
    <text evidence="1">The sequence shown here is derived from an EMBL/GenBank/DDBJ whole genome shotgun (WGS) entry which is preliminary data.</text>
</comment>